<accession>A0A4Q7E7D9</accession>
<name>A0A4Q7E7D9_9CYAN</name>
<dbReference type="AlphaFoldDB" id="A0A4Q7E7D9"/>
<reference evidence="2 3" key="1">
    <citation type="submission" date="2018-11" db="EMBL/GenBank/DDBJ databases">
        <title>Whole genome sequencing of an environmental sample.</title>
        <authorList>
            <person name="Sarangi A.N."/>
            <person name="Singh D."/>
            <person name="Tripathy S."/>
        </authorList>
    </citation>
    <scope>NUCLEOTIDE SEQUENCE [LARGE SCALE GENOMIC DNA]</scope>
    <source>
        <strain evidence="2 3">Lakshadweep</strain>
    </source>
</reference>
<dbReference type="Gene3D" id="2.30.30.50">
    <property type="match status" value="1"/>
</dbReference>
<dbReference type="OrthoDB" id="9811616at2"/>
<gene>
    <name evidence="2" type="ORF">DYY88_07635</name>
</gene>
<evidence type="ECO:0000259" key="1">
    <source>
        <dbReference type="Pfam" id="PF02211"/>
    </source>
</evidence>
<dbReference type="Proteomes" id="UP000292459">
    <property type="component" value="Unassembled WGS sequence"/>
</dbReference>
<evidence type="ECO:0000313" key="3">
    <source>
        <dbReference type="Proteomes" id="UP000292459"/>
    </source>
</evidence>
<sequence>MAIETSNECMSVAQAQALLQQGVDCRGVGDHPPRFQTGDKVRAKVIHPITYTRLPRYVRGKIGTVTKVHGVYVFPDTVGQRLETKPQYVYSVRFAAQELWGPEAAAQDGLYLDLFDDHLDAT</sequence>
<dbReference type="EMBL" id="QVFV01000002">
    <property type="protein sequence ID" value="RZM78667.1"/>
    <property type="molecule type" value="Genomic_DNA"/>
</dbReference>
<dbReference type="InterPro" id="IPR024690">
    <property type="entry name" value="CN_hydtase_beta_dom_C"/>
</dbReference>
<organism evidence="2 3">
    <name type="scientific">Leptolyngbya iicbica LK</name>
    <dbReference type="NCBI Taxonomy" id="2294035"/>
    <lineage>
        <taxon>Bacteria</taxon>
        <taxon>Bacillati</taxon>
        <taxon>Cyanobacteriota</taxon>
        <taxon>Cyanophyceae</taxon>
        <taxon>Leptolyngbyales</taxon>
        <taxon>Leptolyngbyaceae</taxon>
        <taxon>Leptolyngbya group</taxon>
        <taxon>Leptolyngbya</taxon>
        <taxon>Leptolyngbya iicbica</taxon>
    </lineage>
</organism>
<dbReference type="Pfam" id="PF02211">
    <property type="entry name" value="NHase_beta_C"/>
    <property type="match status" value="1"/>
</dbReference>
<evidence type="ECO:0000313" key="2">
    <source>
        <dbReference type="EMBL" id="RZM78667.1"/>
    </source>
</evidence>
<feature type="domain" description="Nitrile hydratase beta subunit" evidence="1">
    <location>
        <begin position="30"/>
        <end position="120"/>
    </location>
</feature>
<protein>
    <submittedName>
        <fullName evidence="2">Nitrile hydratase subunit beta</fullName>
    </submittedName>
</protein>
<dbReference type="RefSeq" id="WP_052288597.1">
    <property type="nucleotide sequence ID" value="NZ_QVFV01000002.1"/>
</dbReference>
<comment type="caution">
    <text evidence="2">The sequence shown here is derived from an EMBL/GenBank/DDBJ whole genome shotgun (WGS) entry which is preliminary data.</text>
</comment>
<dbReference type="SUPFAM" id="SSF50090">
    <property type="entry name" value="Electron transport accessory proteins"/>
    <property type="match status" value="1"/>
</dbReference>
<keyword evidence="3" id="KW-1185">Reference proteome</keyword>
<dbReference type="InterPro" id="IPR008990">
    <property type="entry name" value="Elect_transpt_acc-like_dom_sf"/>
</dbReference>
<proteinExistence type="predicted"/>